<dbReference type="Proteomes" id="UP000887569">
    <property type="component" value="Unplaced"/>
</dbReference>
<proteinExistence type="predicted"/>
<feature type="region of interest" description="Disordered" evidence="1">
    <location>
        <begin position="71"/>
        <end position="91"/>
    </location>
</feature>
<sequence length="201" mass="22219">MPELRASARKKRTEPLKEEWRAYKTTTQPTDDSNYEDSYRIGRDSKMKAVLRATSKHPAFLPDLIELKPVGGSSNGNNGDGGDSGDGDSANGYVEMTMRTANAVMAVIKVDKIDSMQNSVQKRKKYTDDETAVSEASESVTCFTGAEKIFDLELRNSSYKSGDSSFHQNRIWEHKGESIILLLSGLGSFVRDDDFSDALST</sequence>
<dbReference type="WBParaSite" id="PgE017_g002_t01">
    <property type="protein sequence ID" value="PgE017_g002_t01"/>
    <property type="gene ID" value="PgE017_g002"/>
</dbReference>
<evidence type="ECO:0000313" key="2">
    <source>
        <dbReference type="Proteomes" id="UP000887569"/>
    </source>
</evidence>
<dbReference type="AlphaFoldDB" id="A0A914ZX94"/>
<organism evidence="2 4">
    <name type="scientific">Parascaris univalens</name>
    <name type="common">Nematode worm</name>
    <dbReference type="NCBI Taxonomy" id="6257"/>
    <lineage>
        <taxon>Eukaryota</taxon>
        <taxon>Metazoa</taxon>
        <taxon>Ecdysozoa</taxon>
        <taxon>Nematoda</taxon>
        <taxon>Chromadorea</taxon>
        <taxon>Rhabditida</taxon>
        <taxon>Spirurina</taxon>
        <taxon>Ascaridomorpha</taxon>
        <taxon>Ascaridoidea</taxon>
        <taxon>Ascarididae</taxon>
        <taxon>Parascaris</taxon>
    </lineage>
</organism>
<evidence type="ECO:0000313" key="4">
    <source>
        <dbReference type="WBParaSite" id="PgE017_g002_t01"/>
    </source>
</evidence>
<protein>
    <submittedName>
        <fullName evidence="3 4">Uncharacterized protein</fullName>
    </submittedName>
</protein>
<evidence type="ECO:0000313" key="3">
    <source>
        <dbReference type="WBParaSite" id="PgE015_g002_t01"/>
    </source>
</evidence>
<accession>A0A914ZX94</accession>
<feature type="region of interest" description="Disordered" evidence="1">
    <location>
        <begin position="1"/>
        <end position="37"/>
    </location>
</feature>
<keyword evidence="2" id="KW-1185">Reference proteome</keyword>
<evidence type="ECO:0000256" key="1">
    <source>
        <dbReference type="SAM" id="MobiDB-lite"/>
    </source>
</evidence>
<feature type="compositionally biased region" description="Basic and acidic residues" evidence="1">
    <location>
        <begin position="13"/>
        <end position="22"/>
    </location>
</feature>
<name>A0A914ZX94_PARUN</name>
<reference evidence="3 4" key="1">
    <citation type="submission" date="2022-11" db="UniProtKB">
        <authorList>
            <consortium name="WormBaseParasite"/>
        </authorList>
    </citation>
    <scope>IDENTIFICATION</scope>
</reference>
<dbReference type="WBParaSite" id="PgE015_g002_t01">
    <property type="protein sequence ID" value="PgE015_g002_t01"/>
    <property type="gene ID" value="PgE015_g002"/>
</dbReference>